<evidence type="ECO:0000256" key="2">
    <source>
        <dbReference type="ARBA" id="ARBA00010139"/>
    </source>
</evidence>
<keyword evidence="6" id="KW-0560">Oxidoreductase</keyword>
<dbReference type="InterPro" id="IPR036188">
    <property type="entry name" value="FAD/NAD-bd_sf"/>
</dbReference>
<dbReference type="Gene3D" id="3.50.50.60">
    <property type="entry name" value="FAD/NAD(P)-binding domain"/>
    <property type="match status" value="2"/>
</dbReference>
<evidence type="ECO:0000256" key="3">
    <source>
        <dbReference type="ARBA" id="ARBA00022630"/>
    </source>
</evidence>
<evidence type="ECO:0000256" key="7">
    <source>
        <dbReference type="ARBA" id="ARBA00023033"/>
    </source>
</evidence>
<evidence type="ECO:0000256" key="6">
    <source>
        <dbReference type="ARBA" id="ARBA00023002"/>
    </source>
</evidence>
<feature type="domain" description="FAD/NAD(P)-binding" evidence="8">
    <location>
        <begin position="16"/>
        <end position="241"/>
    </location>
</feature>
<reference evidence="9" key="1">
    <citation type="submission" date="2022-01" db="EMBL/GenBank/DDBJ databases">
        <title>Gordonia xiamenensis sp. nov., isolated from surface seawater in Xiamen.</title>
        <authorList>
            <person name="He Y.F."/>
        </authorList>
    </citation>
    <scope>NUCLEOTIDE SEQUENCE</scope>
    <source>
        <strain evidence="9">GW1C4-4</strain>
    </source>
</reference>
<protein>
    <submittedName>
        <fullName evidence="9">NAD(P)/FAD-dependent oxidoreductase</fullName>
    </submittedName>
</protein>
<keyword evidence="7" id="KW-0503">Monooxygenase</keyword>
<dbReference type="InterPro" id="IPR050775">
    <property type="entry name" value="FAD-binding_Monooxygenases"/>
</dbReference>
<evidence type="ECO:0000259" key="8">
    <source>
        <dbReference type="Pfam" id="PF07992"/>
    </source>
</evidence>
<dbReference type="PANTHER" id="PTHR43098:SF3">
    <property type="entry name" value="L-ORNITHINE N(5)-MONOOXYGENASE-RELATED"/>
    <property type="match status" value="1"/>
</dbReference>
<evidence type="ECO:0000256" key="4">
    <source>
        <dbReference type="ARBA" id="ARBA00022827"/>
    </source>
</evidence>
<comment type="cofactor">
    <cofactor evidence="1">
        <name>FAD</name>
        <dbReference type="ChEBI" id="CHEBI:57692"/>
    </cofactor>
</comment>
<gene>
    <name evidence="9" type="ORF">L1892_23745</name>
</gene>
<dbReference type="Pfam" id="PF07992">
    <property type="entry name" value="Pyr_redox_2"/>
    <property type="match status" value="1"/>
</dbReference>
<sequence>MNTLLTDPRPVTEELDVLVVGGGFAGVHQLENLRSRGFTVKLYEAGSEAGGVWHWNQYPGARVDTPATAYQLSDERIWSEWNWSEVYPGQEELQEYFRFVVDKLDLAKDMRCNSRVVAAQFDDNEDKWVVETRDEKTGETFLTRARFLLPMLGTGSKALYPNIPGLDDFKGDSFHTSRWPEGYDVSGKRVAVIGTGASGVQVIQTIAPDVGHMTVFQRTPPTALPMISPKLDRAANDELRKTYPERFKYRETTFSGIDYDVIYTPTAEISDEEFYATLDELWAMGGLQIWLGGYADMYFNREVGDKIYAYWRERTLPRVKDPKLAEKLLPETPPYPFGTKRCPLEYTYYETFNQDNVDLVDVNENPIEKVTENGIVTADGTLHEFDVIVLATGFDSFTGGLTDIDIRSTKGEKYSDVFKNGVRTFLGRATAGFPNIMYVYGPQSPSAFCNGPTCAELEGDWVINAISHMRNNNLTRIEATPEAEDEWQEHLDGVASATTFIMANSWYMNANVPGQKKELLAYPAGLTMYLDKCRESAENGYAGFALS</sequence>
<dbReference type="EMBL" id="JAKGCU010000041">
    <property type="protein sequence ID" value="MCF3941385.1"/>
    <property type="molecule type" value="Genomic_DNA"/>
</dbReference>
<comment type="caution">
    <text evidence="9">The sequence shown here is derived from an EMBL/GenBank/DDBJ whole genome shotgun (WGS) entry which is preliminary data.</text>
</comment>
<dbReference type="RefSeq" id="WP_235726246.1">
    <property type="nucleotide sequence ID" value="NZ_JAKGCU010000041.1"/>
</dbReference>
<dbReference type="PANTHER" id="PTHR43098">
    <property type="entry name" value="L-ORNITHINE N(5)-MONOOXYGENASE-RELATED"/>
    <property type="match status" value="1"/>
</dbReference>
<dbReference type="Proteomes" id="UP001108089">
    <property type="component" value="Unassembled WGS sequence"/>
</dbReference>
<evidence type="ECO:0000313" key="9">
    <source>
        <dbReference type="EMBL" id="MCF3941385.1"/>
    </source>
</evidence>
<evidence type="ECO:0000313" key="10">
    <source>
        <dbReference type="Proteomes" id="UP001108089"/>
    </source>
</evidence>
<keyword evidence="4" id="KW-0274">FAD</keyword>
<accession>A0ABS9DT59</accession>
<evidence type="ECO:0000256" key="5">
    <source>
        <dbReference type="ARBA" id="ARBA00022857"/>
    </source>
</evidence>
<name>A0ABS9DT59_9ACTN</name>
<comment type="similarity">
    <text evidence="2">Belongs to the FAD-binding monooxygenase family.</text>
</comment>
<proteinExistence type="inferred from homology"/>
<organism evidence="9 10">
    <name type="scientific">Gordonia tangerina</name>
    <dbReference type="NCBI Taxonomy" id="2911060"/>
    <lineage>
        <taxon>Bacteria</taxon>
        <taxon>Bacillati</taxon>
        <taxon>Actinomycetota</taxon>
        <taxon>Actinomycetes</taxon>
        <taxon>Mycobacteriales</taxon>
        <taxon>Gordoniaceae</taxon>
        <taxon>Gordonia</taxon>
    </lineage>
</organism>
<evidence type="ECO:0000256" key="1">
    <source>
        <dbReference type="ARBA" id="ARBA00001974"/>
    </source>
</evidence>
<keyword evidence="3" id="KW-0285">Flavoprotein</keyword>
<keyword evidence="10" id="KW-1185">Reference proteome</keyword>
<dbReference type="SUPFAM" id="SSF51905">
    <property type="entry name" value="FAD/NAD(P)-binding domain"/>
    <property type="match status" value="1"/>
</dbReference>
<dbReference type="InterPro" id="IPR023753">
    <property type="entry name" value="FAD/NAD-binding_dom"/>
</dbReference>
<keyword evidence="5" id="KW-0521">NADP</keyword>